<dbReference type="CDD" id="cd19543">
    <property type="entry name" value="DCL_NRPS"/>
    <property type="match status" value="2"/>
</dbReference>
<dbReference type="PROSITE" id="PS00012">
    <property type="entry name" value="PHOSPHOPANTETHEINE"/>
    <property type="match status" value="2"/>
</dbReference>
<name>A0ABX8M4L9_9PSED</name>
<evidence type="ECO:0000256" key="1">
    <source>
        <dbReference type="ARBA" id="ARBA00001957"/>
    </source>
</evidence>
<accession>A0ABX8M4L9</accession>
<evidence type="ECO:0000256" key="2">
    <source>
        <dbReference type="ARBA" id="ARBA00022450"/>
    </source>
</evidence>
<dbReference type="EMBL" id="CP077073">
    <property type="protein sequence ID" value="QXH33938.1"/>
    <property type="molecule type" value="Genomic_DNA"/>
</dbReference>
<dbReference type="NCBIfam" id="TIGR01720">
    <property type="entry name" value="NRPS-para261"/>
    <property type="match status" value="2"/>
</dbReference>
<proteinExistence type="predicted"/>
<dbReference type="PANTHER" id="PTHR45398:SF1">
    <property type="entry name" value="ENZYME, PUTATIVE (JCVI)-RELATED"/>
    <property type="match status" value="1"/>
</dbReference>
<evidence type="ECO:0000259" key="4">
    <source>
        <dbReference type="PROSITE" id="PS50075"/>
    </source>
</evidence>
<keyword evidence="2" id="KW-0596">Phosphopantetheine</keyword>
<dbReference type="Pfam" id="PF00668">
    <property type="entry name" value="Condensation"/>
    <property type="match status" value="5"/>
</dbReference>
<dbReference type="InterPro" id="IPR010071">
    <property type="entry name" value="AA_adenyl_dom"/>
</dbReference>
<dbReference type="RefSeq" id="WP_217848304.1">
    <property type="nucleotide sequence ID" value="NZ_CP077073.1"/>
</dbReference>
<dbReference type="CDD" id="cd17646">
    <property type="entry name" value="A_NRPS_AB3403-like"/>
    <property type="match status" value="2"/>
</dbReference>
<dbReference type="Pfam" id="PF00550">
    <property type="entry name" value="PP-binding"/>
    <property type="match status" value="3"/>
</dbReference>
<dbReference type="CDD" id="cd19531">
    <property type="entry name" value="LCL_NRPS-like"/>
    <property type="match status" value="1"/>
</dbReference>
<dbReference type="InterPro" id="IPR025110">
    <property type="entry name" value="AMP-bd_C"/>
</dbReference>
<feature type="domain" description="Carrier" evidence="4">
    <location>
        <begin position="4005"/>
        <end position="4080"/>
    </location>
</feature>
<organism evidence="5 6">
    <name type="scientific">Pseudomonas muyukensis</name>
    <dbReference type="NCBI Taxonomy" id="2842357"/>
    <lineage>
        <taxon>Bacteria</taxon>
        <taxon>Pseudomonadati</taxon>
        <taxon>Pseudomonadota</taxon>
        <taxon>Gammaproteobacteria</taxon>
        <taxon>Pseudomonadales</taxon>
        <taxon>Pseudomonadaceae</taxon>
        <taxon>Pseudomonas</taxon>
    </lineage>
</organism>
<dbReference type="Pfam" id="PF13193">
    <property type="entry name" value="AMP-binding_C"/>
    <property type="match status" value="3"/>
</dbReference>
<dbReference type="InterPro" id="IPR001242">
    <property type="entry name" value="Condensation_dom"/>
</dbReference>
<dbReference type="CDD" id="cd19534">
    <property type="entry name" value="E_NRPS"/>
    <property type="match status" value="2"/>
</dbReference>
<dbReference type="PROSITE" id="PS50075">
    <property type="entry name" value="CARRIER"/>
    <property type="match status" value="3"/>
</dbReference>
<dbReference type="PANTHER" id="PTHR45398">
    <property type="match status" value="1"/>
</dbReference>
<dbReference type="NCBIfam" id="NF003417">
    <property type="entry name" value="PRK04813.1"/>
    <property type="match status" value="3"/>
</dbReference>
<evidence type="ECO:0000256" key="3">
    <source>
        <dbReference type="ARBA" id="ARBA00022553"/>
    </source>
</evidence>
<dbReference type="Pfam" id="PF00501">
    <property type="entry name" value="AMP-binding"/>
    <property type="match status" value="3"/>
</dbReference>
<gene>
    <name evidence="5" type="ORF">KSS95_17415</name>
</gene>
<evidence type="ECO:0000313" key="5">
    <source>
        <dbReference type="EMBL" id="QXH33938.1"/>
    </source>
</evidence>
<sequence length="4101" mass="448835">MLEQRMLALAERFIGFSAQERRSLQARMREQGLSLEALPIPPRDAAQQVLPASHAQQRMWFLWQLEPAASAYNQLAVLRLRGQLDVAALRQSFQALIERHEPLRTRFELDGGVVMQHIEPAWPFALPMLDLGDQEAAAEAEIARQGQLGFDLQHGPLLRATLIRQADDQHLLLFCTHHIICDAWSLPILVNDLAGAYARACSAAAQDAPAPLAVQYADCARWQRLWLEAGEAERQLAYWRDTLGEAVDTLALPWDRLRPDVRSGRGGRVPIALSAGLSQAVRQFAAAQGATPFMVLLAAFQLLLHRYSGAEDIRVGTPVANRTRRETEALIGLFVNTQVLRAQVDGRLSFAALVQQAKARVLEAQAHQDLPFEQLVDALAPERRLDQTPLFQVMYNHQVVESRAAELSLPGLQIEALDQDQASARFDLTLNTQDDAGQLSASLVYACDLFEAATAERMAAHWQRLLEAAVAQPGLPLAELSPFDQAEHAQLLQAAQAQQPAASLCLLGEMARLAQLQPQRTALVFAGQRLSRAELERRSNRLAHRLRSLGVGPDVLVGIALQRSVELVVAVVAVLKAGGAYVPLDPDYPAERLSYMVEDSGLRLLLSDRAHLARWTPPAEVAVQYLDDPRLDEFDQGPLEIRQQAENLAYLIYTSGSTGRPKGAGNRYGALAGRLAWMRDAYGFDEHDAVLQKTSFSFDVSVWELLLPLVSGGLLVLAEPGAQREPERLVALIREHGVSAVHFVPSMLQAFIDTPGLERCTALRCLFSGGEALSRELQAKVLARLPAVALFNRYGPVEATINASHAARALPEAASVVIGRPLPATTLQVLGDALQLLPVGAVGELHIGGQALSRGYHGRPGLTAERFVPDPYGAPGARLYRSGDLVRRQLDGELVFVARIDHQVKIRGLRIELGEIESALLAVPGVREAVVLARDSGSGLQLVGYLVAADEQTAGELPDRCRQALQQHLPDYMVPAHILCMAQLPVTANGKLDRAALPLPSVQRSAAFEAPEGELEQQLAAIWSSVLKVAAVARNDNFFELGGDSIMAIQVVSRARQAGILLSSRQMFQHQSVRALALVAERGALAQVDQGPVTGEQVLLPIAEAFFAQPLRARHHWNQSLLLAPRQPLQAGLLEQALQALVAQHDALRLAFAQAAGTWQAAYRPWSVEAGLLREFQLAQGDDGGACCTQVQQSLDLQAGPLLRAGLLQHADGSQRLLLVVHHLVIDGVSWRVLLEDLQQAYRQIEQGQPVQLPAKTSPLQAWGLRLQAWAQGEAAQAQLAYWRGQLREAPALPCRDAQASLRASDALSVQSRLTPALTRQLLQQAPAAYRTQVNDLLLAALARVISRWSGAADTLIRLEGHGREELFADIDLSRTLGWFTSVFPLRLTACATLADTIRQVKEQLRQVPDRGIGHAALRYLGGAAAQAELAGLAQPRITFNYLGQFDGSFDQADTLFVPCAGNKGREHADEALLGNWLTLNGQVYDGQFSLDWSFSPAMFDAAQIQALADAYSHELQQLVAHCCDPSHRGVTPSDFPLAGLDQAQLDQLPVAAAQIDDIYPLAPMQQGMLFHALYEQDSADYINQLQVSIEGLDVERFRQAWQACLNRHDVLRSGFVWPDDAPAPVQVVHKQVELPFQVVELPGGDAAALQRLADAERAEGFDLARAPLLRILLVRTAAQQYQLIYTSHHILMDGWSSSLLMGEVLQRYRGEAVSAAPGRYADYIGWLQRQDGQLSEDFWRNQLRDLEAPTLLTHALGLKENPAAQGHGQWLAALEPGLSERLGAFARQHKVTLNTVVQAAWLVLLQRHAGQRQVVFGATVAGRPTELPAIEQQVGLFINTLPVIAAPAPEQSVAQWLQQVQAQNVALREHEHVPLADIQRWAGRAGEALFDNLLVFENYPVAEALQKEAPQGLVFGEVRMHEQTHLPLTVAVGLGDSLMFQFSYSRRWFAQAQVEQLFGHLQQLLLGFIDQAQGPLGELALLPTAAQAGIREGWNATAMRFADNRCVHQVIADQAARTPEAVALVFAGQQLSYAELERAANAWAHRLIEAGAGPETLVGIAAQRSLEMVVGLLAVLKAGAAYVPLDPDYPSERLAYMIEDSGIQLLLTQAALQASLPLPAQLRTLCLDQAPQGYPEHAPQVCPGPEHLAYVIYTSGSTGKPKGAGNRHLALSNRLNWMQQAYRLDATDRVLQKTPFSFDVSVWEFFWPLMFGARLVIAEPGEHRDPARLVALIREQQVTTLHFVPSMLQAFMQDQAVAACTTLRRIICSGEALPVEAQAQVFEHLPAAGLYNLYGPTEAAIDVTHWRCRAEGADSVPIGEPIANLQTWILDASLQLLPAGVVGELYLGGEGLARGYHRRPGLTAERFVANPFGAGRLYRTGDLARYRADGVIEYAGRIDHQVKIRGLRIELGEIEARLAEHPSVREAVVLARQQRLVAYLVLAADVGDWRASVERHLQDNLPDYMVPAQFVVLERMPLSPNGKLERKALPEVEAVSTQAFVAPQGALENQLAAIWQQVLRCAPVGRGDNFFELGGDSIVSIQVVSRARAQGIRFTPKQLFEHQTVQGLAAVIEQAAPVQQIDQAPATGAVPLLPIQAHFFEMPLPARHHWNQSILLKPAAALEQAALEQALQALVLHHDALRLGFTQEQGQWQAAYRSQQAQQQAWAAQPVLQVVPVADLAALEVAAAQAQASLDLSHGPLLKAVLLQLPDTQRLLLVVHHLVIDGVSWRILFEDLSAAYATALAGQAPALPARTSSLQAWGERMQRHARSAALRAQGAYWRGQLEGLDTDLPCLRADASLDGRHVHSVSARLDSEATRRLLQEASAAYRTQVNDLLLAALARVVSRWTGRADTLIQLEGHGREALFDDIDLTRTLGWFTSLFPVRLTAHESLGETVKGVKEQLRAIPDKGLGHGLLRYLGEAEDQALLASLPVPRITFNYMGQFDSSFGEQTPLFLPTGEARGAEQAEGSPLGNWLLVNGRIYEGALSIGWTFSEQMFDPALMQRLADDYVAELVQVVAHCSDAGNRAFTPSDLPLAGLDQAQLDALALDARNCEDLYPLSPMQAGMLFHSLDGQAAGSYVNQMSVEVFGLDEQRFGQAWQQTLDAQDILRSDFIWQGDLARPLQRVRRQVDLPFQVLDWRGRADQAQALAELAEAQRAQGFDLSRAPLLRLLLVRCDEQRHQLIYTSHHILMDGWSNSQLMGQVLQRYRGEQPSASVARYRDYIAWLQGRDAQASEAFWREQLRELVEPTRLAVAGRADAPAGQGEFRLELAATLGERLQAFSREQKITFNTLIQAAWLVLLQRYSGQACVTFGATVAGRPVELVDAERQLGLFINTLPVVATPPAQLPVAQWLQAVQARNLDLREHEHTPLFEIQRWAGRSGEPLFDSILVFENYPVSQALAQGSSDTLRFGALNSREQTHYPLTLLVSQHEGQVTLQFNHQHAAFTEATIAAMAGHLQQLLQGMLDEPLRPLGELDMLGEHERGLLLCERNDNRLAFAGERCIHQHFEAQVRVRAEAVALVAGEQCLSYAALNQRANHLARRLVALGVGAEVRVGVALPRGAELLVALLAVLKAGGAYVPLDPDYPAERVAYMLEDSQAKVLLSQAEVLGQLQVPAGVAVLEVPAQAPAEQAECEDLAVPVSADNLAYVIYTSGSTGRPKGVSITHRNVAALIAWSAGVYDQQDIQGVLASTSVCFDLSVWELFVTLANGGRVIMARNALELASLPARDQVSLVNTVPSAIAALARAGQIPPSVRIVNLAGEPLRQALVDELYALPGIERVYDLYGPSEDTTYSTWTQRQAGGTPSIGRPLGNTQAYLLDSQLQPAPLGGAAELMLAGAGVTRGYLGRPGLTAERFIPDPFGEPGGRLYRTSDLCRYRDDGELTYIGRLDHQVKIRGFRIELGEIEARLGRLQAVRECAVLALAGPRGAELVAYVVAAVADERRALAERLRQELRQQLPDYMVPGHVLFLECLPLTPNGKLDRKALPGLDSLPRTVGHVPPTSPLACQVAAIWQDVLQVPRVGLNDNFFELGGHSLLVVSAVSRIQLELGMKLTAQTLFQHPQLEHFVEQLADGGPALDSGKLDRLDALLDEMEAL</sequence>
<dbReference type="InterPro" id="IPR010060">
    <property type="entry name" value="NRPS_synth"/>
</dbReference>
<dbReference type="InterPro" id="IPR000873">
    <property type="entry name" value="AMP-dep_synth/lig_dom"/>
</dbReference>
<dbReference type="InterPro" id="IPR020845">
    <property type="entry name" value="AMP-binding_CS"/>
</dbReference>
<protein>
    <submittedName>
        <fullName evidence="5">Non-ribosomal peptide synthase/polyketide synthase</fullName>
    </submittedName>
</protein>
<comment type="cofactor">
    <cofactor evidence="1">
        <name>pantetheine 4'-phosphate</name>
        <dbReference type="ChEBI" id="CHEBI:47942"/>
    </cofactor>
</comment>
<feature type="domain" description="Carrier" evidence="4">
    <location>
        <begin position="1010"/>
        <end position="1084"/>
    </location>
</feature>
<dbReference type="InterPro" id="IPR006162">
    <property type="entry name" value="Ppantetheine_attach_site"/>
</dbReference>
<dbReference type="PROSITE" id="PS00455">
    <property type="entry name" value="AMP_BINDING"/>
    <property type="match status" value="3"/>
</dbReference>
<feature type="domain" description="Carrier" evidence="4">
    <location>
        <begin position="2503"/>
        <end position="2577"/>
    </location>
</feature>
<dbReference type="InterPro" id="IPR009081">
    <property type="entry name" value="PP-bd_ACP"/>
</dbReference>
<keyword evidence="3" id="KW-0597">Phosphoprotein</keyword>
<evidence type="ECO:0000313" key="6">
    <source>
        <dbReference type="Proteomes" id="UP001047646"/>
    </source>
</evidence>
<dbReference type="NCBIfam" id="NF004282">
    <property type="entry name" value="PRK05691.1"/>
    <property type="match status" value="5"/>
</dbReference>
<dbReference type="NCBIfam" id="TIGR01733">
    <property type="entry name" value="AA-adenyl-dom"/>
    <property type="match status" value="3"/>
</dbReference>
<keyword evidence="6" id="KW-1185">Reference proteome</keyword>
<dbReference type="InterPro" id="IPR020806">
    <property type="entry name" value="PKS_PP-bd"/>
</dbReference>
<reference evidence="5" key="1">
    <citation type="journal article" date="2021" name="Microorganisms">
        <title>The Ever-Expanding Pseudomonas Genus: Description of 43 New Species and Partition of the Pseudomonas putida Group.</title>
        <authorList>
            <person name="Girard L."/>
            <person name="Lood C."/>
            <person name="Hofte M."/>
            <person name="Vandamme P."/>
            <person name="Rokni-Zadeh H."/>
            <person name="van Noort V."/>
            <person name="Lavigne R."/>
            <person name="De Mot R."/>
        </authorList>
    </citation>
    <scope>NUCLEOTIDE SEQUENCE</scope>
    <source>
        <strain evidence="5">COW39</strain>
    </source>
</reference>
<dbReference type="Proteomes" id="UP001047646">
    <property type="component" value="Chromosome"/>
</dbReference>
<dbReference type="SMART" id="SM00823">
    <property type="entry name" value="PKS_PP"/>
    <property type="match status" value="3"/>
</dbReference>